<gene>
    <name evidence="1" type="ORF">DXN04_15990</name>
</gene>
<dbReference type="EMBL" id="QTJV01000006">
    <property type="protein sequence ID" value="RFM33461.1"/>
    <property type="molecule type" value="Genomic_DNA"/>
</dbReference>
<reference evidence="1 2" key="1">
    <citation type="submission" date="2018-08" db="EMBL/GenBank/DDBJ databases">
        <title>Chitinophaga sp. K20C18050901, a novel bacterium isolated from forest soil.</title>
        <authorList>
            <person name="Wang C."/>
        </authorList>
    </citation>
    <scope>NUCLEOTIDE SEQUENCE [LARGE SCALE GENOMIC DNA]</scope>
    <source>
        <strain evidence="1 2">K20C18050901</strain>
    </source>
</reference>
<dbReference type="AlphaFoldDB" id="A0A3E1NZU1"/>
<dbReference type="OrthoDB" id="1445560at2"/>
<organism evidence="1 2">
    <name type="scientific">Chitinophaga silvisoli</name>
    <dbReference type="NCBI Taxonomy" id="2291814"/>
    <lineage>
        <taxon>Bacteria</taxon>
        <taxon>Pseudomonadati</taxon>
        <taxon>Bacteroidota</taxon>
        <taxon>Chitinophagia</taxon>
        <taxon>Chitinophagales</taxon>
        <taxon>Chitinophagaceae</taxon>
        <taxon>Chitinophaga</taxon>
    </lineage>
</organism>
<keyword evidence="2" id="KW-1185">Reference proteome</keyword>
<protein>
    <submittedName>
        <fullName evidence="1">Uncharacterized protein</fullName>
    </submittedName>
</protein>
<sequence length="68" mass="7504">MQVVDNQIKNILPRQATAITSAPIGEIVLRFNFDPGQATVVYTIEKKPFIVPDNQIWDGVQDSTNGCS</sequence>
<evidence type="ECO:0000313" key="2">
    <source>
        <dbReference type="Proteomes" id="UP000261174"/>
    </source>
</evidence>
<accession>A0A3E1NZU1</accession>
<name>A0A3E1NZU1_9BACT</name>
<proteinExistence type="predicted"/>
<dbReference type="RefSeq" id="WP_116854385.1">
    <property type="nucleotide sequence ID" value="NZ_QTJV01000006.1"/>
</dbReference>
<evidence type="ECO:0000313" key="1">
    <source>
        <dbReference type="EMBL" id="RFM33461.1"/>
    </source>
</evidence>
<comment type="caution">
    <text evidence="1">The sequence shown here is derived from an EMBL/GenBank/DDBJ whole genome shotgun (WGS) entry which is preliminary data.</text>
</comment>
<dbReference type="Proteomes" id="UP000261174">
    <property type="component" value="Unassembled WGS sequence"/>
</dbReference>